<dbReference type="GO" id="GO:0043190">
    <property type="term" value="C:ATP-binding cassette (ABC) transporter complex"/>
    <property type="evidence" value="ECO:0007669"/>
    <property type="project" value="TreeGrafter"/>
</dbReference>
<dbReference type="RefSeq" id="WP_021618012.1">
    <property type="nucleotide sequence ID" value="NZ_JASOFK010000002.1"/>
</dbReference>
<evidence type="ECO:0000259" key="10">
    <source>
        <dbReference type="PROSITE" id="PS50893"/>
    </source>
</evidence>
<protein>
    <recommendedName>
        <fullName evidence="10">ABC transporter domain-containing protein</fullName>
    </recommendedName>
</protein>
<dbReference type="InterPro" id="IPR015856">
    <property type="entry name" value="ABC_transpr_CbiO/EcfA_su"/>
</dbReference>
<comment type="similarity">
    <text evidence="2">Belongs to the ABC transporter superfamily.</text>
</comment>
<evidence type="ECO:0000256" key="1">
    <source>
        <dbReference type="ARBA" id="ARBA00004141"/>
    </source>
</evidence>
<dbReference type="CDD" id="cd03225">
    <property type="entry name" value="ABC_cobalt_CbiO_domain1"/>
    <property type="match status" value="2"/>
</dbReference>
<organism evidence="11 12">
    <name type="scientific">Alloscardovia omnicolens</name>
    <dbReference type="NCBI Taxonomy" id="419015"/>
    <lineage>
        <taxon>Bacteria</taxon>
        <taxon>Bacillati</taxon>
        <taxon>Actinomycetota</taxon>
        <taxon>Actinomycetes</taxon>
        <taxon>Bifidobacteriales</taxon>
        <taxon>Bifidobacteriaceae</taxon>
        <taxon>Alloscardovia</taxon>
    </lineage>
</organism>
<dbReference type="Pfam" id="PF00005">
    <property type="entry name" value="ABC_tran"/>
    <property type="match status" value="2"/>
</dbReference>
<name>A0A2I1M5Q8_9BIFI</name>
<evidence type="ECO:0000256" key="4">
    <source>
        <dbReference type="ARBA" id="ARBA00022692"/>
    </source>
</evidence>
<evidence type="ECO:0000256" key="3">
    <source>
        <dbReference type="ARBA" id="ARBA00022448"/>
    </source>
</evidence>
<dbReference type="InterPro" id="IPR027417">
    <property type="entry name" value="P-loop_NTPase"/>
</dbReference>
<feature type="domain" description="ABC transporter" evidence="10">
    <location>
        <begin position="5"/>
        <end position="245"/>
    </location>
</feature>
<feature type="transmembrane region" description="Helical" evidence="9">
    <location>
        <begin position="528"/>
        <end position="549"/>
    </location>
</feature>
<dbReference type="PANTHER" id="PTHR43553">
    <property type="entry name" value="HEAVY METAL TRANSPORTER"/>
    <property type="match status" value="1"/>
</dbReference>
<evidence type="ECO:0000256" key="9">
    <source>
        <dbReference type="SAM" id="Phobius"/>
    </source>
</evidence>
<feature type="domain" description="ABC transporter" evidence="10">
    <location>
        <begin position="243"/>
        <end position="485"/>
    </location>
</feature>
<evidence type="ECO:0000313" key="11">
    <source>
        <dbReference type="EMBL" id="PKZ15471.1"/>
    </source>
</evidence>
<keyword evidence="4 9" id="KW-0812">Transmembrane</keyword>
<evidence type="ECO:0000256" key="8">
    <source>
        <dbReference type="ARBA" id="ARBA00023136"/>
    </source>
</evidence>
<dbReference type="Gene3D" id="3.40.50.300">
    <property type="entry name" value="P-loop containing nucleotide triphosphate hydrolases"/>
    <property type="match status" value="2"/>
</dbReference>
<comment type="subcellular location">
    <subcellularLocation>
        <location evidence="1">Membrane</location>
        <topology evidence="1">Multi-pass membrane protein</topology>
    </subcellularLocation>
</comment>
<keyword evidence="5" id="KW-0547">Nucleotide-binding</keyword>
<dbReference type="CDD" id="cd16914">
    <property type="entry name" value="EcfT"/>
    <property type="match status" value="1"/>
</dbReference>
<dbReference type="PROSITE" id="PS50893">
    <property type="entry name" value="ABC_TRANSPORTER_2"/>
    <property type="match status" value="2"/>
</dbReference>
<dbReference type="Pfam" id="PF02361">
    <property type="entry name" value="CbiQ"/>
    <property type="match status" value="1"/>
</dbReference>
<dbReference type="PANTHER" id="PTHR43553:SF24">
    <property type="entry name" value="ENERGY-COUPLING FACTOR TRANSPORTER ATP-BINDING PROTEIN ECFA1"/>
    <property type="match status" value="1"/>
</dbReference>
<dbReference type="InterPro" id="IPR003439">
    <property type="entry name" value="ABC_transporter-like_ATP-bd"/>
</dbReference>
<evidence type="ECO:0000256" key="2">
    <source>
        <dbReference type="ARBA" id="ARBA00005417"/>
    </source>
</evidence>
<evidence type="ECO:0000256" key="6">
    <source>
        <dbReference type="ARBA" id="ARBA00022840"/>
    </source>
</evidence>
<keyword evidence="8 9" id="KW-0472">Membrane</keyword>
<reference evidence="11 12" key="1">
    <citation type="submission" date="2017-12" db="EMBL/GenBank/DDBJ databases">
        <title>Phylogenetic diversity of female urinary microbiome.</title>
        <authorList>
            <person name="Thomas-White K."/>
            <person name="Wolfe A.J."/>
        </authorList>
    </citation>
    <scope>NUCLEOTIDE SEQUENCE [LARGE SCALE GENOMIC DNA]</scope>
    <source>
        <strain evidence="11 12">UMB0064</strain>
    </source>
</reference>
<sequence length="713" mass="77553">MASRVDVNHWSYRYPLNEGWAVDDLSLNVAAGEKVLLTGRSGWGKSTLLQGITGILGDAEDGGEMRGTITIDGVPALKARGRVGMIMQDPESQVIFARVMDNATFGAENLGVDRSEIIQRCDSALATVDLDPAHGIEPARLAQRLSGGQTQRLSVASIMAMRPDVIVCDEPTANLDPDGIERVVSSILDAATQTGATLIVVDHNIGQWIPHMDRHVALGEPIELEEYAGQYAPATEEGTSAALIADNLCFGYEGEQISYPFSHTFNSGTITALTGVNGAGKTTLSLTLAGLRPELSGAVRASDTVRGTAQSAEPSKWNTKELAQRIQYVFQNPEHQFVTSSVRDEMISALLISHSQASADELAQMAKERLDYYDLLEQINHNPYSLSGGQKRRLTVACAIEAKPQIMIVDEPTYGQDPQTWLALVRMFAQLRDSGTCIITVTHDRAFIDALGASEVVIEANPDSYENKQLRNESQSAVVASLNPVTRLFAGLFVGLPLIFSLDVVSSSTALVLSLIAIFALGFTPRTVLRYTWPILIGAAGAFISVAIYNKDHNVMLAVATAIRVLAMGAPAVILVMRMDPTDLADAFVQKLKMSDRFVYAALAGFRLLPLLQEDMESIHQARRIRGIQSQSKIQKYKNDALNILILAIRRSTMLAIVMQARAFGAPYKRTNVRISCMHTRDVIAFVISILIPVIGLIAAYYTGMLNLFGKFV</sequence>
<evidence type="ECO:0000313" key="12">
    <source>
        <dbReference type="Proteomes" id="UP000242263"/>
    </source>
</evidence>
<dbReference type="Proteomes" id="UP000242263">
    <property type="component" value="Unassembled WGS sequence"/>
</dbReference>
<feature type="transmembrane region" description="Helical" evidence="9">
    <location>
        <begin position="555"/>
        <end position="577"/>
    </location>
</feature>
<dbReference type="PROSITE" id="PS00211">
    <property type="entry name" value="ABC_TRANSPORTER_1"/>
    <property type="match status" value="1"/>
</dbReference>
<gene>
    <name evidence="11" type="ORF">CYJ32_03600</name>
</gene>
<dbReference type="GO" id="GO:0016887">
    <property type="term" value="F:ATP hydrolysis activity"/>
    <property type="evidence" value="ECO:0007669"/>
    <property type="project" value="InterPro"/>
</dbReference>
<dbReference type="EMBL" id="PKGU01000002">
    <property type="protein sequence ID" value="PKZ15471.1"/>
    <property type="molecule type" value="Genomic_DNA"/>
</dbReference>
<proteinExistence type="inferred from homology"/>
<evidence type="ECO:0000256" key="5">
    <source>
        <dbReference type="ARBA" id="ARBA00022741"/>
    </source>
</evidence>
<dbReference type="InterPro" id="IPR003593">
    <property type="entry name" value="AAA+_ATPase"/>
</dbReference>
<keyword evidence="3" id="KW-0813">Transport</keyword>
<dbReference type="AlphaFoldDB" id="A0A2I1M5Q8"/>
<keyword evidence="6" id="KW-0067">ATP-binding</keyword>
<dbReference type="GO" id="GO:0042626">
    <property type="term" value="F:ATPase-coupled transmembrane transporter activity"/>
    <property type="evidence" value="ECO:0007669"/>
    <property type="project" value="TreeGrafter"/>
</dbReference>
<accession>A0A2I1M5Q8</accession>
<comment type="caution">
    <text evidence="11">The sequence shown here is derived from an EMBL/GenBank/DDBJ whole genome shotgun (WGS) entry which is preliminary data.</text>
</comment>
<feature type="transmembrane region" description="Helical" evidence="9">
    <location>
        <begin position="488"/>
        <end position="521"/>
    </location>
</feature>
<dbReference type="SMART" id="SM00382">
    <property type="entry name" value="AAA"/>
    <property type="match status" value="2"/>
</dbReference>
<keyword evidence="7 9" id="KW-1133">Transmembrane helix</keyword>
<dbReference type="InterPro" id="IPR017871">
    <property type="entry name" value="ABC_transporter-like_CS"/>
</dbReference>
<dbReference type="GO" id="GO:0005524">
    <property type="term" value="F:ATP binding"/>
    <property type="evidence" value="ECO:0007669"/>
    <property type="project" value="UniProtKB-KW"/>
</dbReference>
<evidence type="ECO:0000256" key="7">
    <source>
        <dbReference type="ARBA" id="ARBA00022989"/>
    </source>
</evidence>
<feature type="transmembrane region" description="Helical" evidence="9">
    <location>
        <begin position="683"/>
        <end position="703"/>
    </location>
</feature>
<dbReference type="InterPro" id="IPR003339">
    <property type="entry name" value="ABC/ECF_trnsptr_transmembrane"/>
</dbReference>
<dbReference type="InterPro" id="IPR050095">
    <property type="entry name" value="ECF_ABC_transporter_ATP-bd"/>
</dbReference>
<dbReference type="SUPFAM" id="SSF52540">
    <property type="entry name" value="P-loop containing nucleoside triphosphate hydrolases"/>
    <property type="match status" value="2"/>
</dbReference>